<dbReference type="EMBL" id="JAJFZP010000003">
    <property type="protein sequence ID" value="MCC3267938.1"/>
    <property type="molecule type" value="Genomic_DNA"/>
</dbReference>
<organism evidence="1 2">
    <name type="scientific">Arthrobacter gengyunqii</name>
    <dbReference type="NCBI Taxonomy" id="2886940"/>
    <lineage>
        <taxon>Bacteria</taxon>
        <taxon>Bacillati</taxon>
        <taxon>Actinomycetota</taxon>
        <taxon>Actinomycetes</taxon>
        <taxon>Micrococcales</taxon>
        <taxon>Micrococcaceae</taxon>
        <taxon>Arthrobacter</taxon>
    </lineage>
</organism>
<accession>A0A9X1LYA9</accession>
<name>A0A9X1LYA9_9MICC</name>
<proteinExistence type="predicted"/>
<evidence type="ECO:0000313" key="2">
    <source>
        <dbReference type="Proteomes" id="UP001139264"/>
    </source>
</evidence>
<protein>
    <submittedName>
        <fullName evidence="1">Uncharacterized protein</fullName>
    </submittedName>
</protein>
<reference evidence="1" key="1">
    <citation type="submission" date="2021-10" db="EMBL/GenBank/DDBJ databases">
        <title>Novel species in genus Arthrobacter.</title>
        <authorList>
            <person name="Liu Y."/>
        </authorList>
    </citation>
    <scope>NUCLEOTIDE SEQUENCE</scope>
    <source>
        <strain evidence="1">Zg-Y809</strain>
    </source>
</reference>
<gene>
    <name evidence="1" type="ORF">LJ751_00990</name>
</gene>
<sequence length="53" mass="6174">MRGYCTKHYKAVARSLAPGNLAGEMTHLGEPVLFRRLHEDNETPRHWRRLETA</sequence>
<dbReference type="RefSeq" id="WP_227906376.1">
    <property type="nucleotide sequence ID" value="NZ_JAJFZP010000003.1"/>
</dbReference>
<evidence type="ECO:0000313" key="1">
    <source>
        <dbReference type="EMBL" id="MCC3267938.1"/>
    </source>
</evidence>
<dbReference type="AlphaFoldDB" id="A0A9X1LYA9"/>
<comment type="caution">
    <text evidence="1">The sequence shown here is derived from an EMBL/GenBank/DDBJ whole genome shotgun (WGS) entry which is preliminary data.</text>
</comment>
<dbReference type="Proteomes" id="UP001139264">
    <property type="component" value="Unassembled WGS sequence"/>
</dbReference>